<proteinExistence type="predicted"/>
<dbReference type="GO" id="GO:0016747">
    <property type="term" value="F:acyltransferase activity, transferring groups other than amino-acyl groups"/>
    <property type="evidence" value="ECO:0007669"/>
    <property type="project" value="InterPro"/>
</dbReference>
<feature type="compositionally biased region" description="Pro residues" evidence="1">
    <location>
        <begin position="22"/>
        <end position="47"/>
    </location>
</feature>
<evidence type="ECO:0000313" key="3">
    <source>
        <dbReference type="EMBL" id="SDX87037.1"/>
    </source>
</evidence>
<dbReference type="PANTHER" id="PTHR43072:SF54">
    <property type="entry name" value="GCN5-RELATED N-ACETYLTRANSFERASE"/>
    <property type="match status" value="1"/>
</dbReference>
<dbReference type="Pfam" id="PF13312">
    <property type="entry name" value="DUF4081"/>
    <property type="match status" value="1"/>
</dbReference>
<evidence type="ECO:0000313" key="4">
    <source>
        <dbReference type="Proteomes" id="UP000198921"/>
    </source>
</evidence>
<dbReference type="Proteomes" id="UP000198921">
    <property type="component" value="Unassembled WGS sequence"/>
</dbReference>
<dbReference type="SUPFAM" id="SSF55729">
    <property type="entry name" value="Acyl-CoA N-acyltransferases (Nat)"/>
    <property type="match status" value="1"/>
</dbReference>
<dbReference type="PANTHER" id="PTHR43072">
    <property type="entry name" value="N-ACETYLTRANSFERASE"/>
    <property type="match status" value="1"/>
</dbReference>
<protein>
    <recommendedName>
        <fullName evidence="2">N-acetyltransferase domain-containing protein</fullName>
    </recommendedName>
</protein>
<dbReference type="InterPro" id="IPR016794">
    <property type="entry name" value="UCP21603_acetyltransf"/>
</dbReference>
<keyword evidence="4" id="KW-1185">Reference proteome</keyword>
<dbReference type="PROSITE" id="PS51186">
    <property type="entry name" value="GNAT"/>
    <property type="match status" value="1"/>
</dbReference>
<organism evidence="3 4">
    <name type="scientific">Geodermatophilus africanus</name>
    <dbReference type="NCBI Taxonomy" id="1137993"/>
    <lineage>
        <taxon>Bacteria</taxon>
        <taxon>Bacillati</taxon>
        <taxon>Actinomycetota</taxon>
        <taxon>Actinomycetes</taxon>
        <taxon>Geodermatophilales</taxon>
        <taxon>Geodermatophilaceae</taxon>
        <taxon>Geodermatophilus</taxon>
    </lineage>
</organism>
<reference evidence="4" key="1">
    <citation type="submission" date="2016-10" db="EMBL/GenBank/DDBJ databases">
        <authorList>
            <person name="Varghese N."/>
            <person name="Submissions S."/>
        </authorList>
    </citation>
    <scope>NUCLEOTIDE SEQUENCE [LARGE SCALE GENOMIC DNA]</scope>
    <source>
        <strain evidence="4">DSM 45422</strain>
    </source>
</reference>
<name>A0A1H3F856_9ACTN</name>
<dbReference type="PIRSF" id="PIRSF021603">
    <property type="entry name" value="UCP21603_acetyltransf"/>
    <property type="match status" value="1"/>
</dbReference>
<evidence type="ECO:0000256" key="1">
    <source>
        <dbReference type="SAM" id="MobiDB-lite"/>
    </source>
</evidence>
<feature type="region of interest" description="Disordered" evidence="1">
    <location>
        <begin position="1"/>
        <end position="52"/>
    </location>
</feature>
<evidence type="ECO:0000259" key="2">
    <source>
        <dbReference type="PROSITE" id="PS51186"/>
    </source>
</evidence>
<dbReference type="InterPro" id="IPR025289">
    <property type="entry name" value="DUF4081"/>
</dbReference>
<dbReference type="STRING" id="1137993.SAMN05660209_01541"/>
<feature type="domain" description="N-acetyltransferase" evidence="2">
    <location>
        <begin position="187"/>
        <end position="328"/>
    </location>
</feature>
<dbReference type="AlphaFoldDB" id="A0A1H3F856"/>
<dbReference type="InterPro" id="IPR016181">
    <property type="entry name" value="Acyl_CoA_acyltransferase"/>
</dbReference>
<sequence length="328" mass="33802">MLRSTVSTTHPTAPVSTTHPTAPVPPTHPTAPVPPTHPTAPVPPTHPTAPTARVLDETDEPAVRALLTSDPVAACVIAGRVEAAGTSAAALGAPLWGLGSGPSLDAVCLAGANLIPFALPGAERPAAEAFADRARRAGRRCSTIVGPAASVDPLWALLEPSWGPARDHRPRQPLLAIEGPPAVAPEPRVRPVRLADLDVLLPAAVAMFTEEVGVSPLRVDGGAGYRARVADLVRAGQSLAWIEGGEVLFKAEIGAVSRSVCQVQGVWVAPAHRGRGIGTVGTAAVVEYARTAIAPVVSLYVNDFNGAARAAYARVGFREVGRFASVLF</sequence>
<dbReference type="CDD" id="cd04301">
    <property type="entry name" value="NAT_SF"/>
    <property type="match status" value="1"/>
</dbReference>
<feature type="compositionally biased region" description="Low complexity" evidence="1">
    <location>
        <begin position="1"/>
        <end position="21"/>
    </location>
</feature>
<dbReference type="InterPro" id="IPR000182">
    <property type="entry name" value="GNAT_dom"/>
</dbReference>
<dbReference type="Gene3D" id="3.40.630.30">
    <property type="match status" value="1"/>
</dbReference>
<gene>
    <name evidence="3" type="ORF">SAMN05660209_01541</name>
</gene>
<dbReference type="EMBL" id="FNOT01000003">
    <property type="protein sequence ID" value="SDX87037.1"/>
    <property type="molecule type" value="Genomic_DNA"/>
</dbReference>
<dbReference type="Pfam" id="PF00583">
    <property type="entry name" value="Acetyltransf_1"/>
    <property type="match status" value="1"/>
</dbReference>
<accession>A0A1H3F856</accession>